<evidence type="ECO:0000256" key="4">
    <source>
        <dbReference type="SAM" id="Phobius"/>
    </source>
</evidence>
<gene>
    <name evidence="7" type="ORF">GC106_4050</name>
</gene>
<reference evidence="7 8" key="1">
    <citation type="submission" date="2020-01" db="EMBL/GenBank/DDBJ databases">
        <title>Kibdelosporangium persica a novel Actinomycetes from a hot desert in Iran.</title>
        <authorList>
            <person name="Safaei N."/>
            <person name="Zaburannyi N."/>
            <person name="Mueller R."/>
            <person name="Wink J."/>
        </authorList>
    </citation>
    <scope>NUCLEOTIDE SEQUENCE [LARGE SCALE GENOMIC DNA]</scope>
    <source>
        <strain evidence="7 8">4NS15</strain>
    </source>
</reference>
<sequence>MTADRDGPYLAPKVAAAIVAVDFCCYSAFGLLQMLDADAGVLELAVGVLLMAMMLSFHMLFFHQWRNYLLLGVQALLAYVPIIWFGQAWIGMPSFLAGRILLLLPSVAGWLSFAGIVLLTALAQAAVNDSMLDVIYTTVTTALFGLAIYGLTWLSKLVTRLHDAHSELANCAVTDERLRFARDLHDLLGLSLSAISLRGATALRLLARSPSLAKEELSGILDVARRALADVRVVAGGYHELSLEDECEAAESMLSSADMKTTVDLTGEPMPASVRTALARVLREGVTNVLRHSKGTRCEITVRKDGGDAVLKVVNDGATVEQQERINEGSGGIQNLRHRVAELGGDLTAGRLDGEKFELRARIPLLASPEDREAKPEWVAPRGGWRPRQEPPRWLLTAVLCLTCLSAAIHVLYQADTTVDLWVNLGILLSLLALQLGYFSRPTRRLSSASGYLMLGLMAVLASAPVVLCGADWVSLPGLLAGSTLLVLPPRFAWVAFGAVVAATGWGRGYFDAPELSVAFTVIATVTNGLIVYGLTWLSRLVTDLEAARMELARRAVAGERLRFARDLHDLLGLSLSAITLKCELTRRLIAIDPVKARAELMTIQDLTRQALTDVRSVASGYQNVSLDAESQAVRSLLAAADVTVRMETRYGALPAKVRTVLAALLREGVTNALRHSKVRRCEIVIRQDGETVTLQIVNDGAAAGTSGGDDSLGGSGIRNLAHRVRALGGELSARPIPGGRFRLRATLPTQVESAGHSDEAVGVISTAVW</sequence>
<dbReference type="Pfam" id="PF02518">
    <property type="entry name" value="HATPase_c"/>
    <property type="match status" value="1"/>
</dbReference>
<feature type="transmembrane region" description="Helical" evidence="4">
    <location>
        <begin position="518"/>
        <end position="538"/>
    </location>
</feature>
<keyword evidence="4" id="KW-1133">Transmembrane helix</keyword>
<organism evidence="7 8">
    <name type="scientific">Kibdelosporangium persicum</name>
    <dbReference type="NCBI Taxonomy" id="2698649"/>
    <lineage>
        <taxon>Bacteria</taxon>
        <taxon>Bacillati</taxon>
        <taxon>Actinomycetota</taxon>
        <taxon>Actinomycetes</taxon>
        <taxon>Pseudonocardiales</taxon>
        <taxon>Pseudonocardiaceae</taxon>
        <taxon>Kibdelosporangium</taxon>
    </lineage>
</organism>
<evidence type="ECO:0000256" key="3">
    <source>
        <dbReference type="ARBA" id="ARBA00023012"/>
    </source>
</evidence>
<dbReference type="InterPro" id="IPR011712">
    <property type="entry name" value="Sig_transdc_His_kin_sub3_dim/P"/>
</dbReference>
<evidence type="ECO:0008006" key="9">
    <source>
        <dbReference type="Google" id="ProtNLM"/>
    </source>
</evidence>
<feature type="transmembrane region" description="Helical" evidence="4">
    <location>
        <begin position="41"/>
        <end position="61"/>
    </location>
</feature>
<feature type="transmembrane region" description="Helical" evidence="4">
    <location>
        <begin position="451"/>
        <end position="473"/>
    </location>
</feature>
<feature type="transmembrane region" description="Helical" evidence="4">
    <location>
        <begin position="134"/>
        <end position="154"/>
    </location>
</feature>
<feature type="domain" description="Signal transduction histidine kinase subgroup 3 dimerisation and phosphoacceptor" evidence="6">
    <location>
        <begin position="176"/>
        <end position="240"/>
    </location>
</feature>
<name>A0ABX2EW57_9PSEU</name>
<feature type="transmembrane region" description="Helical" evidence="4">
    <location>
        <begin position="394"/>
        <end position="415"/>
    </location>
</feature>
<dbReference type="EMBL" id="JAAATY010000001">
    <property type="protein sequence ID" value="NRN63204.1"/>
    <property type="molecule type" value="Genomic_DNA"/>
</dbReference>
<feature type="domain" description="Signal transduction histidine kinase subgroup 3 dimerisation and phosphoacceptor" evidence="6">
    <location>
        <begin position="560"/>
        <end position="623"/>
    </location>
</feature>
<feature type="domain" description="Histidine kinase/HSP90-like ATPase" evidence="5">
    <location>
        <begin position="275"/>
        <end position="364"/>
    </location>
</feature>
<feature type="transmembrane region" description="Helical" evidence="4">
    <location>
        <begin position="421"/>
        <end position="439"/>
    </location>
</feature>
<dbReference type="InterPro" id="IPR003594">
    <property type="entry name" value="HATPase_dom"/>
</dbReference>
<protein>
    <recommendedName>
        <fullName evidence="9">Signal transduction histidine kinase</fullName>
    </recommendedName>
</protein>
<keyword evidence="3" id="KW-0902">Two-component regulatory system</keyword>
<accession>A0ABX2EW57</accession>
<keyword evidence="4" id="KW-0812">Transmembrane</keyword>
<dbReference type="Gene3D" id="3.30.565.10">
    <property type="entry name" value="Histidine kinase-like ATPase, C-terminal domain"/>
    <property type="match status" value="2"/>
</dbReference>
<dbReference type="SUPFAM" id="SSF55874">
    <property type="entry name" value="ATPase domain of HSP90 chaperone/DNA topoisomerase II/histidine kinase"/>
    <property type="match status" value="2"/>
</dbReference>
<feature type="transmembrane region" description="Helical" evidence="4">
    <location>
        <begin position="14"/>
        <end position="35"/>
    </location>
</feature>
<dbReference type="Gene3D" id="1.20.5.1930">
    <property type="match status" value="2"/>
</dbReference>
<feature type="transmembrane region" description="Helical" evidence="4">
    <location>
        <begin position="493"/>
        <end position="511"/>
    </location>
</feature>
<evidence type="ECO:0000313" key="7">
    <source>
        <dbReference type="EMBL" id="NRN63204.1"/>
    </source>
</evidence>
<evidence type="ECO:0000259" key="6">
    <source>
        <dbReference type="Pfam" id="PF07730"/>
    </source>
</evidence>
<dbReference type="PANTHER" id="PTHR24421">
    <property type="entry name" value="NITRATE/NITRITE SENSOR PROTEIN NARX-RELATED"/>
    <property type="match status" value="1"/>
</dbReference>
<proteinExistence type="predicted"/>
<keyword evidence="1" id="KW-0808">Transferase</keyword>
<keyword evidence="2" id="KW-0418">Kinase</keyword>
<keyword evidence="4" id="KW-0472">Membrane</keyword>
<evidence type="ECO:0000313" key="8">
    <source>
        <dbReference type="Proteomes" id="UP000763557"/>
    </source>
</evidence>
<dbReference type="PANTHER" id="PTHR24421:SF63">
    <property type="entry name" value="SENSOR HISTIDINE KINASE DESK"/>
    <property type="match status" value="1"/>
</dbReference>
<dbReference type="Proteomes" id="UP000763557">
    <property type="component" value="Unassembled WGS sequence"/>
</dbReference>
<feature type="transmembrane region" description="Helical" evidence="4">
    <location>
        <begin position="68"/>
        <end position="90"/>
    </location>
</feature>
<evidence type="ECO:0000259" key="5">
    <source>
        <dbReference type="Pfam" id="PF02518"/>
    </source>
</evidence>
<keyword evidence="8" id="KW-1185">Reference proteome</keyword>
<evidence type="ECO:0000256" key="1">
    <source>
        <dbReference type="ARBA" id="ARBA00022679"/>
    </source>
</evidence>
<evidence type="ECO:0000256" key="2">
    <source>
        <dbReference type="ARBA" id="ARBA00022777"/>
    </source>
</evidence>
<feature type="transmembrane region" description="Helical" evidence="4">
    <location>
        <begin position="96"/>
        <end position="122"/>
    </location>
</feature>
<dbReference type="InterPro" id="IPR050482">
    <property type="entry name" value="Sensor_HK_TwoCompSys"/>
</dbReference>
<dbReference type="CDD" id="cd16917">
    <property type="entry name" value="HATPase_UhpB-NarQ-NarX-like"/>
    <property type="match status" value="2"/>
</dbReference>
<dbReference type="RefSeq" id="WP_173123712.1">
    <property type="nucleotide sequence ID" value="NZ_CBCSGW010000055.1"/>
</dbReference>
<dbReference type="Pfam" id="PF07730">
    <property type="entry name" value="HisKA_3"/>
    <property type="match status" value="2"/>
</dbReference>
<comment type="caution">
    <text evidence="7">The sequence shown here is derived from an EMBL/GenBank/DDBJ whole genome shotgun (WGS) entry which is preliminary data.</text>
</comment>
<dbReference type="InterPro" id="IPR036890">
    <property type="entry name" value="HATPase_C_sf"/>
</dbReference>